<organism evidence="3 4">
    <name type="scientific">Deminuibacter soli</name>
    <dbReference type="NCBI Taxonomy" id="2291815"/>
    <lineage>
        <taxon>Bacteria</taxon>
        <taxon>Pseudomonadati</taxon>
        <taxon>Bacteroidota</taxon>
        <taxon>Chitinophagia</taxon>
        <taxon>Chitinophagales</taxon>
        <taxon>Chitinophagaceae</taxon>
        <taxon>Deminuibacter</taxon>
    </lineage>
</organism>
<dbReference type="InterPro" id="IPR001173">
    <property type="entry name" value="Glyco_trans_2-like"/>
</dbReference>
<dbReference type="OrthoDB" id="9815923at2"/>
<dbReference type="Pfam" id="PF00535">
    <property type="entry name" value="Glycos_transf_2"/>
    <property type="match status" value="1"/>
</dbReference>
<keyword evidence="4" id="KW-1185">Reference proteome</keyword>
<name>A0A3E1NR75_9BACT</name>
<evidence type="ECO:0000313" key="3">
    <source>
        <dbReference type="EMBL" id="RFM30459.1"/>
    </source>
</evidence>
<evidence type="ECO:0000259" key="2">
    <source>
        <dbReference type="Pfam" id="PF00535"/>
    </source>
</evidence>
<reference evidence="3 4" key="1">
    <citation type="submission" date="2018-08" db="EMBL/GenBank/DDBJ databases">
        <title>Chitinophagaceae sp. K23C18032701, a novel bacterium isolated from forest soil.</title>
        <authorList>
            <person name="Wang C."/>
        </authorList>
    </citation>
    <scope>NUCLEOTIDE SEQUENCE [LARGE SCALE GENOMIC DNA]</scope>
    <source>
        <strain evidence="3 4">K23C18032701</strain>
    </source>
</reference>
<dbReference type="Proteomes" id="UP000261284">
    <property type="component" value="Unassembled WGS sequence"/>
</dbReference>
<dbReference type="PANTHER" id="PTHR43630">
    <property type="entry name" value="POLY-BETA-1,6-N-ACETYL-D-GLUCOSAMINE SYNTHASE"/>
    <property type="match status" value="1"/>
</dbReference>
<dbReference type="InterPro" id="IPR029044">
    <property type="entry name" value="Nucleotide-diphossugar_trans"/>
</dbReference>
<dbReference type="CDD" id="cd02511">
    <property type="entry name" value="Beta4Glucosyltransferase"/>
    <property type="match status" value="1"/>
</dbReference>
<comment type="similarity">
    <text evidence="1">Belongs to the glycosyltransferase 2 family. WaaE/KdtX subfamily.</text>
</comment>
<accession>A0A3E1NR75</accession>
<comment type="caution">
    <text evidence="3">The sequence shown here is derived from an EMBL/GenBank/DDBJ whole genome shotgun (WGS) entry which is preliminary data.</text>
</comment>
<dbReference type="RefSeq" id="WP_116846214.1">
    <property type="nucleotide sequence ID" value="NZ_QTJU01000001.1"/>
</dbReference>
<sequence length="252" mass="28515">MAVSVVIIAKNEAHAIERCINSALQLTDNVLVIDTGSTDNTAALAATAGAKVVHSAWLGYGNTRNWGAPQAKYAWILSLDADETISPELAREIKQLPLNDNNVVYKIKRQNFFRQKKIRFGAWKNDQVLRLYNRNSTGWNQAPVHEDIELQNMQVTLLQQYIHHYTAKDFYSFIQKNLAYAQLSANKYAAAGKKAGTLKMYFSPLFNFLQGYVFRLGFLDGVEGWYIAKGNAFYTFMKYALLKEASANKEHT</sequence>
<dbReference type="Gene3D" id="3.90.550.10">
    <property type="entry name" value="Spore Coat Polysaccharide Biosynthesis Protein SpsA, Chain A"/>
    <property type="match status" value="1"/>
</dbReference>
<dbReference type="PANTHER" id="PTHR43630:SF2">
    <property type="entry name" value="GLYCOSYLTRANSFERASE"/>
    <property type="match status" value="1"/>
</dbReference>
<dbReference type="SUPFAM" id="SSF53448">
    <property type="entry name" value="Nucleotide-diphospho-sugar transferases"/>
    <property type="match status" value="1"/>
</dbReference>
<proteinExistence type="inferred from homology"/>
<protein>
    <submittedName>
        <fullName evidence="3">Glycosyltransferase family 2 protein</fullName>
    </submittedName>
</protein>
<feature type="domain" description="Glycosyltransferase 2-like" evidence="2">
    <location>
        <begin position="4"/>
        <end position="104"/>
    </location>
</feature>
<dbReference type="AlphaFoldDB" id="A0A3E1NR75"/>
<evidence type="ECO:0000313" key="4">
    <source>
        <dbReference type="Proteomes" id="UP000261284"/>
    </source>
</evidence>
<gene>
    <name evidence="3" type="ORF">DXN05_05745</name>
</gene>
<evidence type="ECO:0000256" key="1">
    <source>
        <dbReference type="ARBA" id="ARBA00038494"/>
    </source>
</evidence>
<dbReference type="GO" id="GO:0016740">
    <property type="term" value="F:transferase activity"/>
    <property type="evidence" value="ECO:0007669"/>
    <property type="project" value="UniProtKB-KW"/>
</dbReference>
<keyword evidence="3" id="KW-0808">Transferase</keyword>
<dbReference type="EMBL" id="QTJU01000001">
    <property type="protein sequence ID" value="RFM30459.1"/>
    <property type="molecule type" value="Genomic_DNA"/>
</dbReference>